<evidence type="ECO:0000313" key="2">
    <source>
        <dbReference type="Proteomes" id="UP000048984"/>
    </source>
</evidence>
<dbReference type="EMBL" id="LJYW01000001">
    <property type="protein sequence ID" value="KPL55961.1"/>
    <property type="molecule type" value="Genomic_DNA"/>
</dbReference>
<reference evidence="1 2" key="1">
    <citation type="submission" date="2015-09" db="EMBL/GenBank/DDBJ databases">
        <authorList>
            <consortium name="Swine Surveillance"/>
        </authorList>
    </citation>
    <scope>NUCLEOTIDE SEQUENCE [LARGE SCALE GENOMIC DNA]</scope>
    <source>
        <strain evidence="1 2">16</strain>
    </source>
</reference>
<gene>
    <name evidence="1" type="ORF">ABB55_17115</name>
</gene>
<dbReference type="Proteomes" id="UP000048984">
    <property type="component" value="Unassembled WGS sequence"/>
</dbReference>
<reference evidence="1 2" key="2">
    <citation type="submission" date="2015-10" db="EMBL/GenBank/DDBJ databases">
        <title>Draft Genome Sequence of Prosthecomicrobium hirschii ATCC 27832.</title>
        <authorList>
            <person name="Daniel J."/>
            <person name="Givan S.A."/>
            <person name="Brun Y.V."/>
            <person name="Brown P.J."/>
        </authorList>
    </citation>
    <scope>NUCLEOTIDE SEQUENCE [LARGE SCALE GENOMIC DNA]</scope>
    <source>
        <strain evidence="1 2">16</strain>
    </source>
</reference>
<dbReference type="STRING" id="665126.ABB55_17115"/>
<keyword evidence="2" id="KW-1185">Reference proteome</keyword>
<dbReference type="Pfam" id="PF06776">
    <property type="entry name" value="IalB"/>
    <property type="match status" value="1"/>
</dbReference>
<evidence type="ECO:0000313" key="1">
    <source>
        <dbReference type="EMBL" id="KPL55961.1"/>
    </source>
</evidence>
<dbReference type="InterPro" id="IPR038696">
    <property type="entry name" value="IalB_sf"/>
</dbReference>
<dbReference type="InterPro" id="IPR010642">
    <property type="entry name" value="Invasion_prot_B"/>
</dbReference>
<proteinExistence type="predicted"/>
<accession>A0A0N8GG28</accession>
<dbReference type="AlphaFoldDB" id="A0A0N8GG28"/>
<organism evidence="1 2">
    <name type="scientific">Prosthecodimorpha hirschii</name>
    <dbReference type="NCBI Taxonomy" id="665126"/>
    <lineage>
        <taxon>Bacteria</taxon>
        <taxon>Pseudomonadati</taxon>
        <taxon>Pseudomonadota</taxon>
        <taxon>Alphaproteobacteria</taxon>
        <taxon>Hyphomicrobiales</taxon>
        <taxon>Ancalomicrobiaceae</taxon>
        <taxon>Prosthecodimorpha</taxon>
    </lineage>
</organism>
<name>A0A0N8GG28_9HYPH</name>
<evidence type="ECO:0008006" key="3">
    <source>
        <dbReference type="Google" id="ProtNLM"/>
    </source>
</evidence>
<sequence>MVGAASPASAQQSPLLLVQSKDWSAVTAGAQKAKVCYAITKPTKMEPASLNHGEVFFFISIWPGDNVRNEPSLQVGYSLKEGSKVTVEVDTQKFSMFTRGDGAWLQDKTDEVKLVDALKKGKKLTIGGQSGRGNATTYAFSLQGFSGALDAALKECK</sequence>
<protein>
    <recommendedName>
        <fullName evidence="3">Invasion associated locus B family protein</fullName>
    </recommendedName>
</protein>
<comment type="caution">
    <text evidence="1">The sequence shown here is derived from an EMBL/GenBank/DDBJ whole genome shotgun (WGS) entry which is preliminary data.</text>
</comment>
<dbReference type="Gene3D" id="2.60.40.1880">
    <property type="entry name" value="Invasion associated locus B (IalB) protein"/>
    <property type="match status" value="1"/>
</dbReference>